<name>A0ABY7PVY0_9ACTN</name>
<evidence type="ECO:0000256" key="1">
    <source>
        <dbReference type="SAM" id="MobiDB-lite"/>
    </source>
</evidence>
<evidence type="ECO:0008006" key="4">
    <source>
        <dbReference type="Google" id="ProtNLM"/>
    </source>
</evidence>
<dbReference type="Proteomes" id="UP001212821">
    <property type="component" value="Chromosome"/>
</dbReference>
<evidence type="ECO:0000313" key="2">
    <source>
        <dbReference type="EMBL" id="WBP84597.1"/>
    </source>
</evidence>
<feature type="compositionally biased region" description="Polar residues" evidence="1">
    <location>
        <begin position="363"/>
        <end position="372"/>
    </location>
</feature>
<organism evidence="2 3">
    <name type="scientific">Kitasatospora cathayae</name>
    <dbReference type="NCBI Taxonomy" id="3004092"/>
    <lineage>
        <taxon>Bacteria</taxon>
        <taxon>Bacillati</taxon>
        <taxon>Actinomycetota</taxon>
        <taxon>Actinomycetes</taxon>
        <taxon>Kitasatosporales</taxon>
        <taxon>Streptomycetaceae</taxon>
        <taxon>Kitasatospora</taxon>
    </lineage>
</organism>
<dbReference type="RefSeq" id="WP_270139933.1">
    <property type="nucleotide sequence ID" value="NZ_CP115450.1"/>
</dbReference>
<accession>A0ABY7PVY0</accession>
<dbReference type="InterPro" id="IPR037883">
    <property type="entry name" value="Knr4/Smi1-like_sf"/>
</dbReference>
<protein>
    <recommendedName>
        <fullName evidence="4">Knr4/Smi1-like domain-containing protein</fullName>
    </recommendedName>
</protein>
<proteinExistence type="predicted"/>
<reference evidence="3" key="1">
    <citation type="submission" date="2022-12" db="EMBL/GenBank/DDBJ databases">
        <authorList>
            <person name="Mo P."/>
        </authorList>
    </citation>
    <scope>NUCLEOTIDE SEQUENCE [LARGE SCALE GENOMIC DNA]</scope>
    <source>
        <strain evidence="3">HUAS 3-15</strain>
    </source>
</reference>
<gene>
    <name evidence="2" type="ORF">O1G21_01155</name>
</gene>
<feature type="region of interest" description="Disordered" evidence="1">
    <location>
        <begin position="359"/>
        <end position="378"/>
    </location>
</feature>
<dbReference type="SUPFAM" id="SSF160631">
    <property type="entry name" value="SMI1/KNR4-like"/>
    <property type="match status" value="1"/>
</dbReference>
<sequence>MSVGPRTSTLTKITSEIRRERLKAVHAALTQACAITGDNADGAELVSEDPHHAWWSPAASVLALVHTDPDEAGALLSGAQLLEQNHVAVVAPYYRHVSTADGHAVTFWYRPGRPLRKAAASAWATAAVHRIHPFAVQLKDHDPFNGLLDGLGGSPLDEANRWFLRERVVRLREGWQGIEWSASPTVILGADGMARCHADGSYPRLLLQRPLWRGHPEWDLVAARWRTELLRGHRDDLQTFTTAYASHSLAARALPYDHIGAWPDYQTVRDVIVLTVVMNTVRRAHLDAHIRQQAAHQVACLRGAHKPPWNWGRRCESCWPPDRPMLESLRGLTRSAAVARAGSGTRFLARLCSRARHDAAANTGDQENSVNGESEDKTSALQTIRRLRALVAPPIGGGNAIDWSHMTVEYDHGFPDDYQAFMQVYGEGTFDNFLYVNPPVSEVYPDPSSAVSGSTATARYTGEDEEFGEPELLIAWGGTVDADLLCWYASDPDPNRWTTVIWRRQWTAPESWVRFDCGMVELLCRYVQHEIPHFWIDDLRYEGSRFVHSRDARRWRRLRLDPWGAEPLMA</sequence>
<evidence type="ECO:0000313" key="3">
    <source>
        <dbReference type="Proteomes" id="UP001212821"/>
    </source>
</evidence>
<dbReference type="EMBL" id="CP115450">
    <property type="protein sequence ID" value="WBP84597.1"/>
    <property type="molecule type" value="Genomic_DNA"/>
</dbReference>
<keyword evidence="3" id="KW-1185">Reference proteome</keyword>